<evidence type="ECO:0000256" key="1">
    <source>
        <dbReference type="SAM" id="MobiDB-lite"/>
    </source>
</evidence>
<feature type="region of interest" description="Disordered" evidence="1">
    <location>
        <begin position="148"/>
        <end position="170"/>
    </location>
</feature>
<reference evidence="2 3" key="1">
    <citation type="submission" date="2015-09" db="EMBL/GenBank/DDBJ databases">
        <authorList>
            <person name="Xu Y."/>
            <person name="Nagy A."/>
            <person name="Liu N.T."/>
            <person name="Nou X."/>
        </authorList>
    </citation>
    <scope>NUCLEOTIDE SEQUENCE [LARGE SCALE GENOMIC DNA]</scope>
    <source>
        <strain evidence="2 3">FC1138</strain>
    </source>
</reference>
<protein>
    <submittedName>
        <fullName evidence="2">Uncharacterized protein</fullName>
    </submittedName>
</protein>
<name>A0AAC9BCW5_9RALS</name>
<evidence type="ECO:0000313" key="3">
    <source>
        <dbReference type="Proteomes" id="UP000077927"/>
    </source>
</evidence>
<organism evidence="2 3">
    <name type="scientific">Ralstonia insidiosa</name>
    <dbReference type="NCBI Taxonomy" id="190721"/>
    <lineage>
        <taxon>Bacteria</taxon>
        <taxon>Pseudomonadati</taxon>
        <taxon>Pseudomonadota</taxon>
        <taxon>Betaproteobacteria</taxon>
        <taxon>Burkholderiales</taxon>
        <taxon>Burkholderiaceae</taxon>
        <taxon>Ralstonia</taxon>
    </lineage>
</organism>
<sequence length="396" mass="43837">MQFAAAALVGPESVAGREWAVEGGAGPVVGACRRKAHRTRKVRQPRNARRRISGQRRARPTDQQHRGNTHGAQHVRQPHTGERERTAGWSGGHDEPSFLWRHVPRGCLHLTQQAAKGRPGFVRACIGGVTLRRHGPCSPVRGCLRKVRRQKKARGPGSTARTGNPFEGSIRKEGVTSQRNRVWCAPHCWEENPAGAQQLDTKTSRAEALWATRGPQGVTKCVGLQSNASAVRTRLAWCNKRWKARSGERLLHLHSPTTLPRRGAGLEDRRACHVRTRLGCWVIGGKHAQADGALLGAFGSTEIGRRRRFCYLDGGSLRGRFGTCRGRSGLRAVYGARKCICRFCTCCFHASHPPYKTAGVTRTPRRHVLARHGRQGRRQPRLEHLAERVRPASQGA</sequence>
<feature type="compositionally biased region" description="Basic and acidic residues" evidence="1">
    <location>
        <begin position="79"/>
        <end position="91"/>
    </location>
</feature>
<dbReference type="KEGG" id="rin:ACS15_3614"/>
<proteinExistence type="predicted"/>
<dbReference type="Proteomes" id="UP000077927">
    <property type="component" value="Chromosome 1"/>
</dbReference>
<gene>
    <name evidence="2" type="ORF">ACS15_3614</name>
</gene>
<dbReference type="AlphaFoldDB" id="A0AAC9BCW5"/>
<evidence type="ECO:0000313" key="2">
    <source>
        <dbReference type="EMBL" id="ANH71622.1"/>
    </source>
</evidence>
<accession>A0AAC9BCW5</accession>
<feature type="region of interest" description="Disordered" evidence="1">
    <location>
        <begin position="34"/>
        <end position="91"/>
    </location>
</feature>
<dbReference type="EMBL" id="CP012605">
    <property type="protein sequence ID" value="ANH71622.1"/>
    <property type="molecule type" value="Genomic_DNA"/>
</dbReference>
<feature type="compositionally biased region" description="Basic residues" evidence="1">
    <location>
        <begin position="34"/>
        <end position="58"/>
    </location>
</feature>